<comment type="caution">
    <text evidence="16">The sequence shown here is derived from an EMBL/GenBank/DDBJ whole genome shotgun (WGS) entry which is preliminary data.</text>
</comment>
<dbReference type="GO" id="GO:0004144">
    <property type="term" value="F:diacylglycerol O-acyltransferase activity"/>
    <property type="evidence" value="ECO:0007669"/>
    <property type="project" value="UniProtKB-EC"/>
</dbReference>
<dbReference type="EC" id="2.3.1.20" evidence="5"/>
<evidence type="ECO:0000256" key="15">
    <source>
        <dbReference type="SAM" id="Phobius"/>
    </source>
</evidence>
<keyword evidence="12" id="KW-0443">Lipid metabolism</keyword>
<evidence type="ECO:0000256" key="10">
    <source>
        <dbReference type="ARBA" id="ARBA00022824"/>
    </source>
</evidence>
<feature type="non-terminal residue" evidence="16">
    <location>
        <position position="248"/>
    </location>
</feature>
<evidence type="ECO:0000256" key="6">
    <source>
        <dbReference type="ARBA" id="ARBA00022516"/>
    </source>
</evidence>
<keyword evidence="11 15" id="KW-1133">Transmembrane helix</keyword>
<sequence length="248" mass="27828">PAPAGSQEVRFKRKTTFPGNALQVASALTFVSYFFWWPIGCLVWLGLSPWVCNVCSWTLLWSVFFLYSLQLAFYRPHLGKGWPFHWMLYGPLTDFVLCYHDATCVREGPPLDPQGKYLFAMYPHGVYGVCRAFSGGVGLWRTLFPGISARWGSFGGAFYLPGIREFSLFAGCIDASKPVLERAIRRGENLYLLPGGIDEMNLTDGQSTDTKLVMVDRKGFVKLAIENGLDVVPGFCFGKKWIHRTVTA</sequence>
<dbReference type="PANTHER" id="PTHR12317:SF0">
    <property type="entry name" value="ACYLTRANSFERASE"/>
    <property type="match status" value="1"/>
</dbReference>
<accession>A0A813IWF8</accession>
<evidence type="ECO:0000256" key="9">
    <source>
        <dbReference type="ARBA" id="ARBA00022798"/>
    </source>
</evidence>
<keyword evidence="8 15" id="KW-0812">Transmembrane</keyword>
<comment type="pathway">
    <text evidence="3">Lipid metabolism.</text>
</comment>
<evidence type="ECO:0000313" key="17">
    <source>
        <dbReference type="Proteomes" id="UP000626109"/>
    </source>
</evidence>
<evidence type="ECO:0000256" key="1">
    <source>
        <dbReference type="ARBA" id="ARBA00004477"/>
    </source>
</evidence>
<dbReference type="Proteomes" id="UP000626109">
    <property type="component" value="Unassembled WGS sequence"/>
</dbReference>
<evidence type="ECO:0000256" key="11">
    <source>
        <dbReference type="ARBA" id="ARBA00022989"/>
    </source>
</evidence>
<name>A0A813IWF8_POLGL</name>
<keyword evidence="6" id="KW-0444">Lipid biosynthesis</keyword>
<comment type="pathway">
    <text evidence="2">Glycerolipid metabolism; triacylglycerol biosynthesis.</text>
</comment>
<keyword evidence="14" id="KW-0012">Acyltransferase</keyword>
<evidence type="ECO:0000256" key="2">
    <source>
        <dbReference type="ARBA" id="ARBA00004771"/>
    </source>
</evidence>
<feature type="non-terminal residue" evidence="16">
    <location>
        <position position="1"/>
    </location>
</feature>
<dbReference type="EMBL" id="CAJNNW010019029">
    <property type="protein sequence ID" value="CAE8663855.1"/>
    <property type="molecule type" value="Genomic_DNA"/>
</dbReference>
<dbReference type="GO" id="GO:0005789">
    <property type="term" value="C:endoplasmic reticulum membrane"/>
    <property type="evidence" value="ECO:0007669"/>
    <property type="project" value="UniProtKB-SubCell"/>
</dbReference>
<comment type="subcellular location">
    <subcellularLocation>
        <location evidence="1">Endoplasmic reticulum membrane</location>
        <topology evidence="1">Multi-pass membrane protein</topology>
    </subcellularLocation>
</comment>
<evidence type="ECO:0000256" key="14">
    <source>
        <dbReference type="ARBA" id="ARBA00023315"/>
    </source>
</evidence>
<evidence type="ECO:0000256" key="12">
    <source>
        <dbReference type="ARBA" id="ARBA00023098"/>
    </source>
</evidence>
<evidence type="ECO:0000313" key="16">
    <source>
        <dbReference type="EMBL" id="CAE8663855.1"/>
    </source>
</evidence>
<dbReference type="InterPro" id="IPR007130">
    <property type="entry name" value="DAGAT"/>
</dbReference>
<dbReference type="Pfam" id="PF03982">
    <property type="entry name" value="DAGAT"/>
    <property type="match status" value="1"/>
</dbReference>
<keyword evidence="13 15" id="KW-0472">Membrane</keyword>
<protein>
    <recommendedName>
        <fullName evidence="5">diacylglycerol O-acyltransferase</fullName>
        <ecNumber evidence="5">2.3.1.20</ecNumber>
    </recommendedName>
</protein>
<reference evidence="16" key="1">
    <citation type="submission" date="2021-02" db="EMBL/GenBank/DDBJ databases">
        <authorList>
            <person name="Dougan E. K."/>
            <person name="Rhodes N."/>
            <person name="Thang M."/>
            <person name="Chan C."/>
        </authorList>
    </citation>
    <scope>NUCLEOTIDE SEQUENCE</scope>
</reference>
<dbReference type="GO" id="GO:0019432">
    <property type="term" value="P:triglyceride biosynthetic process"/>
    <property type="evidence" value="ECO:0007669"/>
    <property type="project" value="TreeGrafter"/>
</dbReference>
<proteinExistence type="inferred from homology"/>
<dbReference type="AlphaFoldDB" id="A0A813IWF8"/>
<feature type="transmembrane region" description="Helical" evidence="15">
    <location>
        <begin position="21"/>
        <end position="45"/>
    </location>
</feature>
<evidence type="ECO:0000256" key="3">
    <source>
        <dbReference type="ARBA" id="ARBA00005189"/>
    </source>
</evidence>
<evidence type="ECO:0000256" key="8">
    <source>
        <dbReference type="ARBA" id="ARBA00022692"/>
    </source>
</evidence>
<organism evidence="16 17">
    <name type="scientific">Polarella glacialis</name>
    <name type="common">Dinoflagellate</name>
    <dbReference type="NCBI Taxonomy" id="89957"/>
    <lineage>
        <taxon>Eukaryota</taxon>
        <taxon>Sar</taxon>
        <taxon>Alveolata</taxon>
        <taxon>Dinophyceae</taxon>
        <taxon>Suessiales</taxon>
        <taxon>Suessiaceae</taxon>
        <taxon>Polarella</taxon>
    </lineage>
</organism>
<dbReference type="PANTHER" id="PTHR12317">
    <property type="entry name" value="DIACYLGLYCEROL O-ACYLTRANSFERASE"/>
    <property type="match status" value="1"/>
</dbReference>
<comment type="similarity">
    <text evidence="4">Belongs to the diacylglycerol acyltransferase family.</text>
</comment>
<dbReference type="GO" id="GO:0006071">
    <property type="term" value="P:glycerol metabolic process"/>
    <property type="evidence" value="ECO:0007669"/>
    <property type="project" value="UniProtKB-KW"/>
</dbReference>
<keyword evidence="10" id="KW-0256">Endoplasmic reticulum</keyword>
<evidence type="ECO:0000256" key="13">
    <source>
        <dbReference type="ARBA" id="ARBA00023136"/>
    </source>
</evidence>
<keyword evidence="9" id="KW-0319">Glycerol metabolism</keyword>
<gene>
    <name evidence="16" type="ORF">PGLA2088_LOCUS15400</name>
</gene>
<evidence type="ECO:0000256" key="5">
    <source>
        <dbReference type="ARBA" id="ARBA00013244"/>
    </source>
</evidence>
<keyword evidence="7" id="KW-0808">Transferase</keyword>
<evidence type="ECO:0000256" key="7">
    <source>
        <dbReference type="ARBA" id="ARBA00022679"/>
    </source>
</evidence>
<evidence type="ECO:0000256" key="4">
    <source>
        <dbReference type="ARBA" id="ARBA00005420"/>
    </source>
</evidence>